<sequence length="452" mass="45141">MLSVVGGGFAVGGAAAVPDARITLTEVGVSPGAPTVDERATLNVTVSNSGGSDAAANLTTVRVRDADGDVLDSASGVGALSAGDSLDATLWTTFREPGEKRLTVEVVANQSTSGEFVTVSRDVVFEVRPTEVALDLRTRALDPEDLRSDDESESATGDLGIGGIQGIFGGGGGLDTGDGGQGEASPPAVDSPVEVTVVNTGTTAADRISLRAVGAAVDGDGAETVDVGPFVVEGVAPGEERRVIVDLGPLDRRSDVTVTAAFRADTDRRNDRGADRSAESTVTYPVREATPTVTDATVRETADGVVVDANLGNAGSGEMTGAVVSVGDAPGVAPTPAGGEYFVGTLGASDFVGFDVTTAANVTVAEEIPIRVTYTERGVRYTETFSVAAPEPATDDRDGGGTLGRLGAGGLGTVGTVASGLALVGLAGAVGVAVRTGRIGGPTGRRRDGSAP</sequence>
<organism evidence="3 4">
    <name type="scientific">Halorubrum ezzemoulense</name>
    <name type="common">Halorubrum chaoviator</name>
    <dbReference type="NCBI Taxonomy" id="337243"/>
    <lineage>
        <taxon>Archaea</taxon>
        <taxon>Methanobacteriati</taxon>
        <taxon>Methanobacteriota</taxon>
        <taxon>Stenosarchaea group</taxon>
        <taxon>Halobacteria</taxon>
        <taxon>Halobacteriales</taxon>
        <taxon>Haloferacaceae</taxon>
        <taxon>Halorubrum</taxon>
    </lineage>
</organism>
<gene>
    <name evidence="3" type="ORF">EO776_11860</name>
</gene>
<dbReference type="Pfam" id="PF07705">
    <property type="entry name" value="CARDB"/>
    <property type="match status" value="1"/>
</dbReference>
<accession>A0A481RJL9</accession>
<dbReference type="InterPro" id="IPR013783">
    <property type="entry name" value="Ig-like_fold"/>
</dbReference>
<name>A0A481RJL9_HALEZ</name>
<dbReference type="Proteomes" id="UP000293073">
    <property type="component" value="Chromosome"/>
</dbReference>
<dbReference type="EMBL" id="CP034940">
    <property type="protein sequence ID" value="QAY21416.1"/>
    <property type="molecule type" value="Genomic_DNA"/>
</dbReference>
<evidence type="ECO:0000313" key="3">
    <source>
        <dbReference type="EMBL" id="QAY21416.1"/>
    </source>
</evidence>
<dbReference type="InterPro" id="IPR011635">
    <property type="entry name" value="CARDB"/>
</dbReference>
<reference evidence="4" key="1">
    <citation type="submission" date="2019-01" db="EMBL/GenBank/DDBJ databases">
        <title>Complete genome of Halorubrum ezzemoulense strain FB21.</title>
        <authorList>
            <person name="Feng Y."/>
            <person name="Louyakis A.S."/>
            <person name="Papke R.T."/>
            <person name="Gogarten J.P."/>
        </authorList>
    </citation>
    <scope>NUCLEOTIDE SEQUENCE [LARGE SCALE GENOMIC DNA]</scope>
    <source>
        <strain evidence="4">Fb21</strain>
    </source>
</reference>
<feature type="compositionally biased region" description="Gly residues" evidence="1">
    <location>
        <begin position="159"/>
        <end position="182"/>
    </location>
</feature>
<dbReference type="AlphaFoldDB" id="A0A481RJL9"/>
<feature type="region of interest" description="Disordered" evidence="1">
    <location>
        <begin position="143"/>
        <end position="190"/>
    </location>
</feature>
<evidence type="ECO:0000256" key="1">
    <source>
        <dbReference type="SAM" id="MobiDB-lite"/>
    </source>
</evidence>
<evidence type="ECO:0000259" key="2">
    <source>
        <dbReference type="Pfam" id="PF07705"/>
    </source>
</evidence>
<dbReference type="KEGG" id="hezz:EO776_11860"/>
<protein>
    <recommendedName>
        <fullName evidence="2">CARDB domain-containing protein</fullName>
    </recommendedName>
</protein>
<proteinExistence type="predicted"/>
<feature type="domain" description="CARDB" evidence="2">
    <location>
        <begin position="27"/>
        <end position="109"/>
    </location>
</feature>
<evidence type="ECO:0000313" key="4">
    <source>
        <dbReference type="Proteomes" id="UP000293073"/>
    </source>
</evidence>
<dbReference type="Gene3D" id="2.60.40.10">
    <property type="entry name" value="Immunoglobulins"/>
    <property type="match status" value="1"/>
</dbReference>